<dbReference type="InterPro" id="IPR008274">
    <property type="entry name" value="AldOxase/xan_DH_MoCoBD1"/>
</dbReference>
<dbReference type="SUPFAM" id="SSF56003">
    <property type="entry name" value="Molybdenum cofactor-binding domain"/>
    <property type="match status" value="2"/>
</dbReference>
<reference evidence="3 4" key="1">
    <citation type="submission" date="2007-01" db="EMBL/GenBank/DDBJ databases">
        <authorList>
            <person name="Haygood M."/>
            <person name="Podell S."/>
            <person name="Anderson C."/>
            <person name="Hopkinson B."/>
            <person name="Roe K."/>
            <person name="Barbeau K."/>
            <person name="Gaasterland T."/>
            <person name="Ferriera S."/>
            <person name="Johnson J."/>
            <person name="Kravitz S."/>
            <person name="Beeson K."/>
            <person name="Sutton G."/>
            <person name="Rogers Y.-H."/>
            <person name="Friedman R."/>
            <person name="Frazier M."/>
            <person name="Venter J.C."/>
        </authorList>
    </citation>
    <scope>NUCLEOTIDE SEQUENCE [LARGE SCALE GENOMIC DNA]</scope>
    <source>
        <strain evidence="3 4">ATCC 23134</strain>
    </source>
</reference>
<dbReference type="InterPro" id="IPR046867">
    <property type="entry name" value="AldOxase/xan_DH_MoCoBD2"/>
</dbReference>
<comment type="caution">
    <text evidence="3">The sequence shown here is derived from an EMBL/GenBank/DDBJ whole genome shotgun (WGS) entry which is preliminary data.</text>
</comment>
<dbReference type="InterPro" id="IPR000674">
    <property type="entry name" value="Ald_Oxase/Xan_DH_a/b"/>
</dbReference>
<dbReference type="AlphaFoldDB" id="A1ZHI9"/>
<dbReference type="Gene3D" id="3.30.365.10">
    <property type="entry name" value="Aldehyde oxidase/xanthine dehydrogenase, molybdopterin binding domain"/>
    <property type="match status" value="4"/>
</dbReference>
<dbReference type="PANTHER" id="PTHR47495">
    <property type="entry name" value="ALDEHYDE DEHYDROGENASE"/>
    <property type="match status" value="1"/>
</dbReference>
<protein>
    <submittedName>
        <fullName evidence="3">Twin-arginine translocation pathway signal</fullName>
    </submittedName>
</protein>
<keyword evidence="1" id="KW-1133">Transmembrane helix</keyword>
<dbReference type="GO" id="GO:0016491">
    <property type="term" value="F:oxidoreductase activity"/>
    <property type="evidence" value="ECO:0007669"/>
    <property type="project" value="InterPro"/>
</dbReference>
<name>A1ZHI9_MICM2</name>
<keyword evidence="1" id="KW-0472">Membrane</keyword>
<dbReference type="InterPro" id="IPR012368">
    <property type="entry name" value="OxRdtase_Mopterin-bd_su_IorB"/>
</dbReference>
<dbReference type="PANTHER" id="PTHR47495:SF2">
    <property type="entry name" value="ALDEHYDE DEHYDROGENASE"/>
    <property type="match status" value="1"/>
</dbReference>
<evidence type="ECO:0000313" key="4">
    <source>
        <dbReference type="Proteomes" id="UP000004095"/>
    </source>
</evidence>
<gene>
    <name evidence="3" type="ORF">M23134_05329</name>
</gene>
<proteinExistence type="predicted"/>
<feature type="transmembrane region" description="Helical" evidence="1">
    <location>
        <begin position="52"/>
        <end position="70"/>
    </location>
</feature>
<sequence length="756" mass="82684">MPEIPFTGRSRSLKLAPIRATDYKDYPLIFKYDYMKDNNSANNIKSKTRRRFLIKASIGTAVILGAWASIAPVRRMVAKKINEIDLEYENSDEPITWFEVKADNTIVLHSPKVEMGQGVFTGMAQIVAEELEVGIAQVQVVNASSLGRPVDKFATGGSTSIAGLWDVLRELAAQMREMLHNSAAKIWNVPAESLTIKNGVVMGKGQQLTYGQIVQKTTEWKVPKEVKLKDKKDYKVIGKAIPRIDLKPKVMGEPIFGLDVSMPGMLYGAVVRPDKIDAIFKSADTSQAEKMPGVVKVVLEKDFVGVVAKTYIQAHDAKKAIKVQWKVNRVWQQKDIEDMLKVGEGTDFVIQKKGSAKRALREEGVIEASFNTPIGAHAHLEPNGAVALVEKDKATIKISTQVVNMTREEVAKRLELKTSQVEVQATFLGGGFGRRLHTPNAVQAAVLSKAVGKPVHVFFDRQEEFQNDTFRPPTHHMLRATLNKKGLIHAIEHNVSSGDVAFGSPLTPGYAEILAGADFGAWRGGMIQYEAIPNFRAVSWRVKLPFATSWWRSLGLLANTFAIESFIDELALKTGKDPVQFRLAQIQNDERGQRLKGVIEAAAKKANWGKPVPKGRALGFAASTDANTPVAQVAEVSIDNGRIKVHKVTCAIDPGIVVNPDGVRAQCEGAIIMGISASMFEKMEIKDGAVGPTIYGAYEMALMRDAPKEIDVVLLEGSSKPSGVGEPPLGPIGAAIANAVYRLTNQRLRSLPLTLT</sequence>
<keyword evidence="1" id="KW-0812">Transmembrane</keyword>
<dbReference type="InterPro" id="IPR052516">
    <property type="entry name" value="N-heterocyclic_Hydroxylase"/>
</dbReference>
<evidence type="ECO:0000313" key="3">
    <source>
        <dbReference type="EMBL" id="EAY29996.1"/>
    </source>
</evidence>
<dbReference type="Pfam" id="PF02738">
    <property type="entry name" value="MoCoBD_1"/>
    <property type="match status" value="1"/>
</dbReference>
<organism evidence="3 4">
    <name type="scientific">Microscilla marina ATCC 23134</name>
    <dbReference type="NCBI Taxonomy" id="313606"/>
    <lineage>
        <taxon>Bacteria</taxon>
        <taxon>Pseudomonadati</taxon>
        <taxon>Bacteroidota</taxon>
        <taxon>Cytophagia</taxon>
        <taxon>Cytophagales</taxon>
        <taxon>Microscillaceae</taxon>
        <taxon>Microscilla</taxon>
    </lineage>
</organism>
<keyword evidence="4" id="KW-1185">Reference proteome</keyword>
<evidence type="ECO:0000259" key="2">
    <source>
        <dbReference type="SMART" id="SM01008"/>
    </source>
</evidence>
<feature type="domain" description="Aldehyde oxidase/xanthine dehydrogenase a/b hammerhead" evidence="2">
    <location>
        <begin position="251"/>
        <end position="329"/>
    </location>
</feature>
<dbReference type="Pfam" id="PF20256">
    <property type="entry name" value="MoCoBD_2"/>
    <property type="match status" value="2"/>
</dbReference>
<dbReference type="eggNOG" id="COG1529">
    <property type="taxonomic scope" value="Bacteria"/>
</dbReference>
<dbReference type="Gene3D" id="3.90.1170.50">
    <property type="entry name" value="Aldehyde oxidase/xanthine dehydrogenase, a/b hammerhead"/>
    <property type="match status" value="1"/>
</dbReference>
<dbReference type="PIRSF" id="PIRSF036389">
    <property type="entry name" value="IOR_B"/>
    <property type="match status" value="1"/>
</dbReference>
<dbReference type="InterPro" id="IPR037165">
    <property type="entry name" value="AldOxase/xan_DH_Mopterin-bd_sf"/>
</dbReference>
<dbReference type="Proteomes" id="UP000004095">
    <property type="component" value="Unassembled WGS sequence"/>
</dbReference>
<dbReference type="SMART" id="SM01008">
    <property type="entry name" value="Ald_Xan_dh_C"/>
    <property type="match status" value="1"/>
</dbReference>
<accession>A1ZHI9</accession>
<evidence type="ECO:0000256" key="1">
    <source>
        <dbReference type="SAM" id="Phobius"/>
    </source>
</evidence>
<dbReference type="EMBL" id="AAWS01000008">
    <property type="protein sequence ID" value="EAY29996.1"/>
    <property type="molecule type" value="Genomic_DNA"/>
</dbReference>